<dbReference type="RefSeq" id="WP_081197633.1">
    <property type="nucleotide sequence ID" value="NZ_FOCZ01000011.1"/>
</dbReference>
<organism evidence="1 2">
    <name type="scientific">Niastella yeongjuensis</name>
    <dbReference type="NCBI Taxonomy" id="354355"/>
    <lineage>
        <taxon>Bacteria</taxon>
        <taxon>Pseudomonadati</taxon>
        <taxon>Bacteroidota</taxon>
        <taxon>Chitinophagia</taxon>
        <taxon>Chitinophagales</taxon>
        <taxon>Chitinophagaceae</taxon>
        <taxon>Niastella</taxon>
    </lineage>
</organism>
<keyword evidence="2" id="KW-1185">Reference proteome</keyword>
<comment type="caution">
    <text evidence="1">The sequence shown here is derived from an EMBL/GenBank/DDBJ whole genome shotgun (WGS) entry which is preliminary data.</text>
</comment>
<evidence type="ECO:0000313" key="1">
    <source>
        <dbReference type="EMBL" id="OQP54323.1"/>
    </source>
</evidence>
<reference evidence="2" key="1">
    <citation type="submission" date="2016-04" db="EMBL/GenBank/DDBJ databases">
        <authorList>
            <person name="Chen L."/>
            <person name="Zhuang W."/>
            <person name="Wang G."/>
        </authorList>
    </citation>
    <scope>NUCLEOTIDE SEQUENCE [LARGE SCALE GENOMIC DNA]</scope>
    <source>
        <strain evidence="2">17621</strain>
    </source>
</reference>
<gene>
    <name evidence="1" type="ORF">A4H97_22840</name>
</gene>
<dbReference type="STRING" id="354355.SAMN05660816_05141"/>
<accession>A0A1V9F7C5</accession>
<dbReference type="OrthoDB" id="680949at2"/>
<protein>
    <submittedName>
        <fullName evidence="1">Uncharacterized protein</fullName>
    </submittedName>
</protein>
<dbReference type="EMBL" id="LVXG01000004">
    <property type="protein sequence ID" value="OQP54323.1"/>
    <property type="molecule type" value="Genomic_DNA"/>
</dbReference>
<name>A0A1V9F7C5_9BACT</name>
<proteinExistence type="predicted"/>
<sequence length="193" mass="21796">MLDLLNTSAIPYSKPSRLIEKAATNPSVVIRAVFSEIFPGDLTEDLLPNWLQAAVSNRAGCYSESNSQAVLMEFYEWLLQLVEALYLLSENKCQDHPTHLTADQQANPMKVITGFFTVYTIEYARRELSDFLDAGISHDGNYSDGFTPWLAWMTYNHVTCLVEAAFQLYFNHAIQHTHLLIVDAMPIDNLCGD</sequence>
<evidence type="ECO:0000313" key="2">
    <source>
        <dbReference type="Proteomes" id="UP000192610"/>
    </source>
</evidence>
<dbReference type="AlphaFoldDB" id="A0A1V9F7C5"/>
<dbReference type="Proteomes" id="UP000192610">
    <property type="component" value="Unassembled WGS sequence"/>
</dbReference>